<dbReference type="AlphaFoldDB" id="A0A7S4L6B5"/>
<dbReference type="Pfam" id="PF05116">
    <property type="entry name" value="S6PP"/>
    <property type="match status" value="1"/>
</dbReference>
<keyword evidence="2" id="KW-0732">Signal</keyword>
<feature type="chain" id="PRO_5031538296" description="Sucrose phosphatase-like domain-containing protein" evidence="2">
    <location>
        <begin position="42"/>
        <end position="376"/>
    </location>
</feature>
<keyword evidence="1" id="KW-0175">Coiled coil</keyword>
<feature type="signal peptide" evidence="2">
    <location>
        <begin position="1"/>
        <end position="41"/>
    </location>
</feature>
<dbReference type="GO" id="GO:0005829">
    <property type="term" value="C:cytosol"/>
    <property type="evidence" value="ECO:0007669"/>
    <property type="project" value="TreeGrafter"/>
</dbReference>
<protein>
    <recommendedName>
        <fullName evidence="3">Sucrose phosphatase-like domain-containing protein</fullName>
    </recommendedName>
</protein>
<gene>
    <name evidence="4" type="ORF">GTHE00462_LOCUS24041</name>
</gene>
<evidence type="ECO:0000256" key="2">
    <source>
        <dbReference type="SAM" id="SignalP"/>
    </source>
</evidence>
<dbReference type="EMBL" id="HBKN01030891">
    <property type="protein sequence ID" value="CAE2315630.1"/>
    <property type="molecule type" value="Transcribed_RNA"/>
</dbReference>
<dbReference type="InterPro" id="IPR036412">
    <property type="entry name" value="HAD-like_sf"/>
</dbReference>
<evidence type="ECO:0000256" key="1">
    <source>
        <dbReference type="SAM" id="Coils"/>
    </source>
</evidence>
<organism evidence="4">
    <name type="scientific">Guillardia theta</name>
    <name type="common">Cryptophyte</name>
    <name type="synonym">Cryptomonas phi</name>
    <dbReference type="NCBI Taxonomy" id="55529"/>
    <lineage>
        <taxon>Eukaryota</taxon>
        <taxon>Cryptophyceae</taxon>
        <taxon>Pyrenomonadales</taxon>
        <taxon>Geminigeraceae</taxon>
        <taxon>Guillardia</taxon>
    </lineage>
</organism>
<dbReference type="SUPFAM" id="SSF56784">
    <property type="entry name" value="HAD-like"/>
    <property type="match status" value="1"/>
</dbReference>
<name>A0A7S4L6B5_GUITH</name>
<dbReference type="PANTHER" id="PTHR10000">
    <property type="entry name" value="PHOSPHOSERINE PHOSPHATASE"/>
    <property type="match status" value="1"/>
</dbReference>
<evidence type="ECO:0000259" key="3">
    <source>
        <dbReference type="Pfam" id="PF05116"/>
    </source>
</evidence>
<accession>A0A7S4L6B5</accession>
<sequence length="376" mass="42083">MVSCHFSEVLRRRKGFCMRIKVSSRLFCILLFLASLSMMNGDTTNNMILSNMKQIKCIFSDLDGTLCHFERDTIKHGVKTTENKEMCTAIVRNKDGQTRACRLLPASTMGNGTVSERTIELVGKLRAHGVKFVIISGARTTTIQERLPFLPLVDAVACETGSKIFYPPDSTTEPVKASSWMMDEEWSKRFEKVTGPLNTDTPAVSRQGTLWDLFREMKALRLDPDARGYYGCFRVKCRSPESLEILSGIISDSHKLDSMGIAHAMNLGMYDFFPKSAGKGSTVRYLQQKWGLREEECVALFDDDNDLPMAALCGAGFLPGITSASVQARVEEERNWRIAESAGTGVFATEEILEQILQQVERLREEEKAKETLTSA</sequence>
<dbReference type="GO" id="GO:0016791">
    <property type="term" value="F:phosphatase activity"/>
    <property type="evidence" value="ECO:0007669"/>
    <property type="project" value="TreeGrafter"/>
</dbReference>
<feature type="domain" description="Sucrose phosphatase-like" evidence="3">
    <location>
        <begin position="270"/>
        <end position="310"/>
    </location>
</feature>
<feature type="coiled-coil region" evidence="1">
    <location>
        <begin position="346"/>
        <end position="373"/>
    </location>
</feature>
<reference evidence="4" key="1">
    <citation type="submission" date="2021-01" db="EMBL/GenBank/DDBJ databases">
        <authorList>
            <person name="Corre E."/>
            <person name="Pelletier E."/>
            <person name="Niang G."/>
            <person name="Scheremetjew M."/>
            <person name="Finn R."/>
            <person name="Kale V."/>
            <person name="Holt S."/>
            <person name="Cochrane G."/>
            <person name="Meng A."/>
            <person name="Brown T."/>
            <person name="Cohen L."/>
        </authorList>
    </citation>
    <scope>NUCLEOTIDE SEQUENCE</scope>
    <source>
        <strain evidence="4">CCMP 2712</strain>
    </source>
</reference>
<dbReference type="InterPro" id="IPR006380">
    <property type="entry name" value="SPP-like_dom"/>
</dbReference>
<dbReference type="Gene3D" id="3.40.50.1000">
    <property type="entry name" value="HAD superfamily/HAD-like"/>
    <property type="match status" value="2"/>
</dbReference>
<dbReference type="InterPro" id="IPR023214">
    <property type="entry name" value="HAD_sf"/>
</dbReference>
<evidence type="ECO:0000313" key="4">
    <source>
        <dbReference type="EMBL" id="CAE2315630.1"/>
    </source>
</evidence>
<dbReference type="PANTHER" id="PTHR10000:SF8">
    <property type="entry name" value="HAD SUPERFAMILY HYDROLASE-LIKE, TYPE 3"/>
    <property type="match status" value="1"/>
</dbReference>
<dbReference type="GO" id="GO:0000287">
    <property type="term" value="F:magnesium ion binding"/>
    <property type="evidence" value="ECO:0007669"/>
    <property type="project" value="TreeGrafter"/>
</dbReference>
<proteinExistence type="predicted"/>